<accession>A0AC58NJK3</accession>
<protein>
    <submittedName>
        <fullName evidence="2">Uncharacterized protein LOC141573506</fullName>
    </submittedName>
</protein>
<proteinExistence type="predicted"/>
<keyword evidence="1" id="KW-1185">Reference proteome</keyword>
<dbReference type="RefSeq" id="XP_074197962.1">
    <property type="nucleotide sequence ID" value="XM_074341861.1"/>
</dbReference>
<organism evidence="1 2">
    <name type="scientific">Camelus bactrianus</name>
    <name type="common">Bactrian camel</name>
    <dbReference type="NCBI Taxonomy" id="9837"/>
    <lineage>
        <taxon>Eukaryota</taxon>
        <taxon>Metazoa</taxon>
        <taxon>Chordata</taxon>
        <taxon>Craniata</taxon>
        <taxon>Vertebrata</taxon>
        <taxon>Euteleostomi</taxon>
        <taxon>Mammalia</taxon>
        <taxon>Eutheria</taxon>
        <taxon>Laurasiatheria</taxon>
        <taxon>Artiodactyla</taxon>
        <taxon>Tylopoda</taxon>
        <taxon>Camelidae</taxon>
        <taxon>Camelus</taxon>
    </lineage>
</organism>
<evidence type="ECO:0000313" key="2">
    <source>
        <dbReference type="RefSeq" id="XP_074197962.1"/>
    </source>
</evidence>
<dbReference type="Proteomes" id="UP001732780">
    <property type="component" value="Chromosome 16"/>
</dbReference>
<reference evidence="2" key="1">
    <citation type="submission" date="2025-08" db="UniProtKB">
        <authorList>
            <consortium name="RefSeq"/>
        </authorList>
    </citation>
    <scope>IDENTIFICATION</scope>
    <source>
        <tissue evidence="2">Blood</tissue>
    </source>
</reference>
<sequence>MEKRQSSVRRCKKFQAKMPHGQGGLRLGTPPELRTEGDERLGELSSGATGGTPPRRIAWAPRSRPNHPNTRAPQASPCEPLLAAASPASHSRHTSLREVLWGDLSHSSLAHVCCHPGGPQLKPQRGHHILDSQSQCPPRVTPPQSSPSPQPPATTQAHRQGERRRELVRSQTLPRTSGAQARKALFEKWEQDTEASKGKGETRGKLKRSQSFGVASSSSIKQILLEWCRSKTIGYQVSYFSWKQCGQGEEECLSDVSFEEEEFRCPELG</sequence>
<name>A0AC58NJK3_CAMBA</name>
<evidence type="ECO:0000313" key="1">
    <source>
        <dbReference type="Proteomes" id="UP001732780"/>
    </source>
</evidence>
<gene>
    <name evidence="2" type="primary">LOC141573506</name>
</gene>